<keyword evidence="1 7" id="KW-0456">Lyase</keyword>
<feature type="binding site" evidence="7">
    <location>
        <position position="19"/>
    </location>
    <ligand>
        <name>substrate</name>
    </ligand>
</feature>
<feature type="binding site" evidence="7">
    <location>
        <position position="66"/>
    </location>
    <ligand>
        <name>substrate</name>
    </ligand>
</feature>
<dbReference type="EMBL" id="CP133592">
    <property type="protein sequence ID" value="WMW26121.1"/>
    <property type="molecule type" value="Genomic_DNA"/>
</dbReference>
<dbReference type="SMART" id="SM00934">
    <property type="entry name" value="OMPdecase"/>
    <property type="match status" value="1"/>
</dbReference>
<comment type="pathway">
    <text evidence="7">Carbohydrate biosynthesis; D-ribose 5-phosphate biosynthesis.</text>
</comment>
<dbReference type="Proteomes" id="UP001182908">
    <property type="component" value="Chromosome"/>
</dbReference>
<comment type="similarity">
    <text evidence="7">In the C-terminal section; belongs to the HPS/KGPDC family. HPS subfamily.</text>
</comment>
<gene>
    <name evidence="7" type="primary">fae-hps</name>
    <name evidence="9" type="ORF">RE474_05210</name>
</gene>
<dbReference type="GO" id="GO:0004590">
    <property type="term" value="F:orotidine-5'-phosphate decarboxylase activity"/>
    <property type="evidence" value="ECO:0007669"/>
    <property type="project" value="InterPro"/>
</dbReference>
<reference evidence="9 10" key="1">
    <citation type="submission" date="2023-08" db="EMBL/GenBank/DDBJ databases">
        <title>Methanolobus mangrovi sp. nov. and Methanolobus sediminis sp. nov, two novel methylotrophic methanogens isolated from mangrove sediments in China.</title>
        <authorList>
            <person name="Zhou J."/>
        </authorList>
    </citation>
    <scope>NUCLEOTIDE SEQUENCE [LARGE SCALE GENOMIC DNA]</scope>
    <source>
        <strain evidence="9 10">FTZ6</strain>
    </source>
</reference>
<feature type="region of interest" description="Formaldehyde-activating enzyme" evidence="7">
    <location>
        <begin position="1"/>
        <end position="161"/>
    </location>
</feature>
<comment type="similarity">
    <text evidence="6">Belongs to the formaldehyde-activating enzyme family.</text>
</comment>
<evidence type="ECO:0000256" key="7">
    <source>
        <dbReference type="HAMAP-Rule" id="MF_01268"/>
    </source>
</evidence>
<organism evidence="9 10">
    <name type="scientific">Methanolobus sediminis</name>
    <dbReference type="NCBI Taxonomy" id="3072978"/>
    <lineage>
        <taxon>Archaea</taxon>
        <taxon>Methanobacteriati</taxon>
        <taxon>Methanobacteriota</taxon>
        <taxon>Stenosarchaea group</taxon>
        <taxon>Methanomicrobia</taxon>
        <taxon>Methanosarcinales</taxon>
        <taxon>Methanosarcinaceae</taxon>
        <taxon>Methanolobus</taxon>
    </lineage>
</organism>
<dbReference type="InterPro" id="IPR037075">
    <property type="entry name" value="HCHO-activating_enzyme_sf"/>
</dbReference>
<dbReference type="Gene3D" id="3.30.230.60">
    <property type="entry name" value="Formaldehyde-activating enzyme"/>
    <property type="match status" value="1"/>
</dbReference>
<dbReference type="GO" id="GO:0019854">
    <property type="term" value="P:L-ascorbic acid catabolic process"/>
    <property type="evidence" value="ECO:0007669"/>
    <property type="project" value="TreeGrafter"/>
</dbReference>
<dbReference type="EC" id="4.1.2.43" evidence="7"/>
<name>A0AA51UM54_9EURY</name>
<dbReference type="EC" id="4.2.1.147" evidence="7"/>
<feature type="binding site" evidence="7">
    <location>
        <position position="48"/>
    </location>
    <ligand>
        <name>substrate</name>
    </ligand>
</feature>
<evidence type="ECO:0000256" key="6">
    <source>
        <dbReference type="ARBA" id="ARBA00061519"/>
    </source>
</evidence>
<dbReference type="SUPFAM" id="SSF54211">
    <property type="entry name" value="Ribosomal protein S5 domain 2-like"/>
    <property type="match status" value="1"/>
</dbReference>
<dbReference type="InterPro" id="IPR020868">
    <property type="entry name" value="Fae/Hps"/>
</dbReference>
<dbReference type="InterPro" id="IPR011060">
    <property type="entry name" value="RibuloseP-bd_barrel"/>
</dbReference>
<comment type="similarity">
    <text evidence="7">In the N-terminal section; belongs to the formaldehyde-activating enzyme family.</text>
</comment>
<dbReference type="InterPro" id="IPR001754">
    <property type="entry name" value="OMPdeCOase_dom"/>
</dbReference>
<dbReference type="InterPro" id="IPR041710">
    <property type="entry name" value="HPS/KGPDC"/>
</dbReference>
<comment type="catalytic activity">
    <reaction evidence="7">
        <text>D-ribulose 5-phosphate + formaldehyde = D-arabino-hex-3-ulose 6-phosphate</text>
        <dbReference type="Rhea" id="RHEA:25201"/>
        <dbReference type="ChEBI" id="CHEBI:16842"/>
        <dbReference type="ChEBI" id="CHEBI:58121"/>
        <dbReference type="ChEBI" id="CHEBI:58542"/>
        <dbReference type="EC" id="4.1.2.43"/>
    </reaction>
</comment>
<dbReference type="FunFam" id="3.30.230.60:FF:000001">
    <property type="entry name" value="5,6,7,8-tetrahydromethanopterin hydro-lyase"/>
    <property type="match status" value="1"/>
</dbReference>
<evidence type="ECO:0000256" key="4">
    <source>
        <dbReference type="ARBA" id="ARBA00052457"/>
    </source>
</evidence>
<feature type="domain" description="Orotidine 5'-phosphate decarboxylase" evidence="8">
    <location>
        <begin position="174"/>
        <end position="374"/>
    </location>
</feature>
<dbReference type="GeneID" id="84232093"/>
<dbReference type="InterPro" id="IPR013785">
    <property type="entry name" value="Aldolase_TIM"/>
</dbReference>
<dbReference type="PANTHER" id="PTHR35039">
    <property type="entry name" value="3-KETO-L-GULONATE-6-PHOSPHATE DECARBOXYLASE SGBH-RELATED"/>
    <property type="match status" value="1"/>
</dbReference>
<dbReference type="KEGG" id="mseb:RE474_05210"/>
<comment type="function">
    <text evidence="5 7">Catalyzes the condensation of formaldehyde with tetrahydromethanopterin (H(4)MPT) to 5,10-methylenetetrahydromethanopterin.</text>
</comment>
<keyword evidence="10" id="KW-1185">Reference proteome</keyword>
<evidence type="ECO:0000313" key="9">
    <source>
        <dbReference type="EMBL" id="WMW26121.1"/>
    </source>
</evidence>
<protein>
    <recommendedName>
        <fullName evidence="7">Bifunctional enzyme Fae/Hps</fullName>
    </recommendedName>
    <domain>
        <recommendedName>
            <fullName evidence="7">5,6,7,8-tetrahydromethanopterin hydro-lyase</fullName>
            <ecNumber evidence="7">4.2.1.147</ecNumber>
        </recommendedName>
        <alternativeName>
            <fullName evidence="7">Formaldehyde-activating enzyme</fullName>
            <shortName evidence="7">Fae</shortName>
        </alternativeName>
    </domain>
    <domain>
        <recommendedName>
            <fullName evidence="7">3-hexulose-6-phosphate synthase</fullName>
            <shortName evidence="7">HPS</shortName>
            <ecNumber evidence="7">4.1.2.43</ecNumber>
        </recommendedName>
        <alternativeName>
            <fullName evidence="7">D-arabino-3-hexulose-6-phosphate formaldehyde lyase</fullName>
        </alternativeName>
    </domain>
</protein>
<evidence type="ECO:0000256" key="5">
    <source>
        <dbReference type="ARBA" id="ARBA00056998"/>
    </source>
</evidence>
<dbReference type="GO" id="GO:0006207">
    <property type="term" value="P:'de novo' pyrimidine nucleobase biosynthetic process"/>
    <property type="evidence" value="ECO:0007669"/>
    <property type="project" value="InterPro"/>
</dbReference>
<dbReference type="GO" id="GO:0016051">
    <property type="term" value="P:carbohydrate biosynthetic process"/>
    <property type="evidence" value="ECO:0007669"/>
    <property type="project" value="UniProtKB-UniRule"/>
</dbReference>
<dbReference type="SUPFAM" id="SSF51366">
    <property type="entry name" value="Ribulose-phoshate binding barrel"/>
    <property type="match status" value="1"/>
</dbReference>
<dbReference type="FunFam" id="3.20.20.70:FF:000022">
    <property type="entry name" value="3-keto-L-gulonate-6-phosphate decarboxylase UlaD"/>
    <property type="match status" value="1"/>
</dbReference>
<feature type="active site" description="Proton donor" evidence="7">
    <location>
        <position position="17"/>
    </location>
</feature>
<keyword evidence="3 7" id="KW-0119">Carbohydrate metabolism</keyword>
<dbReference type="GO" id="GO:0016836">
    <property type="term" value="F:hydro-lyase activity"/>
    <property type="evidence" value="ECO:0007669"/>
    <property type="project" value="UniProtKB-UniRule"/>
</dbReference>
<dbReference type="Pfam" id="PF00215">
    <property type="entry name" value="OMPdecase"/>
    <property type="match status" value="1"/>
</dbReference>
<dbReference type="InterPro" id="IPR014826">
    <property type="entry name" value="HCHO-activating_enzyme"/>
</dbReference>
<evidence type="ECO:0000256" key="3">
    <source>
        <dbReference type="ARBA" id="ARBA00023277"/>
    </source>
</evidence>
<dbReference type="PANTHER" id="PTHR35039:SF3">
    <property type="entry name" value="3-KETO-L-GULONATE-6-PHOSPHATE DECARBOXYLASE SGBH-RELATED"/>
    <property type="match status" value="1"/>
</dbReference>
<dbReference type="GO" id="GO:0033982">
    <property type="term" value="F:3-dehydro-L-gulonate-6-phosphate decarboxylase activity"/>
    <property type="evidence" value="ECO:0007669"/>
    <property type="project" value="TreeGrafter"/>
</dbReference>
<dbReference type="GO" id="GO:0016840">
    <property type="term" value="F:carbon-nitrogen lyase activity"/>
    <property type="evidence" value="ECO:0007669"/>
    <property type="project" value="InterPro"/>
</dbReference>
<feature type="binding site" evidence="7">
    <location>
        <position position="68"/>
    </location>
    <ligand>
        <name>substrate</name>
    </ligand>
</feature>
<dbReference type="RefSeq" id="WP_309311917.1">
    <property type="nucleotide sequence ID" value="NZ_CP133592.1"/>
</dbReference>
<dbReference type="NCBIfam" id="TIGR03126">
    <property type="entry name" value="one_C_fae"/>
    <property type="match status" value="1"/>
</dbReference>
<comment type="catalytic activity">
    <reaction evidence="4 7">
        <text>5,6,7,8-tetrahydromethanopterin + formaldehyde = 5,10-methylenetetrahydromethanopterin + H2O</text>
        <dbReference type="Rhea" id="RHEA:24678"/>
        <dbReference type="ChEBI" id="CHEBI:15377"/>
        <dbReference type="ChEBI" id="CHEBI:16842"/>
        <dbReference type="ChEBI" id="CHEBI:57818"/>
        <dbReference type="ChEBI" id="CHEBI:58103"/>
        <dbReference type="EC" id="4.2.1.147"/>
    </reaction>
</comment>
<sequence>MLLIGEALIGEEPELAHVDLMIGNKDGPVGQAFANGLTQLSAGHTPLLSVIRPNLPTKPATLIVPKVTVKNMGQAAQIFGPAQAAVAKAVADALEEGAFGDLDPEDLVVVASVFIHPEATDYNRIYRYNYGATKLAVKRAVDGFPDIDTVLKEKDRMGHAIMGFKVSRLWNPPYLQVALDNPNLPVIQNIVKQIPKSDHVILEAGTPLIKRYGVDVISKLREIRPDAFIVADLKTLDTGNLEARMVADATADAIVVSALAPIATMNKAIEEAHKTGIYAIMDTLNCDDPVAVLKQLDVLPDVVELHRGIDIEETEHAWGNIDAIKALSPKILVAVAGGVRIDTMPAALKAGADVLVVGRAITNAKDVRQVAEKFIEGLNNPEIDQFRVMTDF</sequence>
<keyword evidence="2 7" id="KW-0511">Multifunctional enzyme</keyword>
<evidence type="ECO:0000313" key="10">
    <source>
        <dbReference type="Proteomes" id="UP001182908"/>
    </source>
</evidence>
<dbReference type="NCBIfam" id="NF009833">
    <property type="entry name" value="PRK13307.1"/>
    <property type="match status" value="1"/>
</dbReference>
<feature type="region of interest" description="3-hexulose-6-phosphate synthase" evidence="7">
    <location>
        <begin position="162"/>
        <end position="392"/>
    </location>
</feature>
<dbReference type="InterPro" id="IPR020568">
    <property type="entry name" value="Ribosomal_Su5_D2-typ_SF"/>
</dbReference>
<dbReference type="GO" id="GO:0043801">
    <property type="term" value="F:hexulose-6-phosphate synthase activity"/>
    <property type="evidence" value="ECO:0007669"/>
    <property type="project" value="UniProtKB-UniRule"/>
</dbReference>
<proteinExistence type="inferred from homology"/>
<dbReference type="AlphaFoldDB" id="A0AA51UM54"/>
<dbReference type="Gene3D" id="3.20.20.70">
    <property type="entry name" value="Aldolase class I"/>
    <property type="match status" value="1"/>
</dbReference>
<evidence type="ECO:0000256" key="1">
    <source>
        <dbReference type="ARBA" id="ARBA00023239"/>
    </source>
</evidence>
<evidence type="ECO:0000259" key="8">
    <source>
        <dbReference type="SMART" id="SM00934"/>
    </source>
</evidence>
<evidence type="ECO:0000256" key="2">
    <source>
        <dbReference type="ARBA" id="ARBA00023268"/>
    </source>
</evidence>
<accession>A0AA51UM54</accession>
<dbReference type="HAMAP" id="MF_01268">
    <property type="entry name" value="Fae_Hps"/>
    <property type="match status" value="1"/>
</dbReference>
<comment type="function">
    <text evidence="7">Catalyzes the reversible formation of ribulose-5-phosphate and formaldehyde from 3-hexulose-6-phosphate.</text>
</comment>
<dbReference type="Pfam" id="PF08714">
    <property type="entry name" value="Fae"/>
    <property type="match status" value="1"/>
</dbReference>
<dbReference type="CDD" id="cd04726">
    <property type="entry name" value="KGPDC_HPS"/>
    <property type="match status" value="1"/>
</dbReference>
<feature type="binding site" evidence="7">
    <location>
        <position position="83"/>
    </location>
    <ligand>
        <name>substrate</name>
    </ligand>
</feature>